<accession>A0A2T2WCW9</accession>
<gene>
    <name evidence="1" type="ORF">C7B45_16695</name>
</gene>
<evidence type="ECO:0000313" key="2">
    <source>
        <dbReference type="Proteomes" id="UP000241848"/>
    </source>
</evidence>
<dbReference type="Proteomes" id="UP000241848">
    <property type="component" value="Unassembled WGS sequence"/>
</dbReference>
<organism evidence="1 2">
    <name type="scientific">Sulfobacillus acidophilus</name>
    <dbReference type="NCBI Taxonomy" id="53633"/>
    <lineage>
        <taxon>Bacteria</taxon>
        <taxon>Bacillati</taxon>
        <taxon>Bacillota</taxon>
        <taxon>Clostridia</taxon>
        <taxon>Eubacteriales</taxon>
        <taxon>Clostridiales Family XVII. Incertae Sedis</taxon>
        <taxon>Sulfobacillus</taxon>
    </lineage>
</organism>
<evidence type="ECO:0000313" key="1">
    <source>
        <dbReference type="EMBL" id="PSR20069.1"/>
    </source>
</evidence>
<proteinExistence type="predicted"/>
<reference evidence="1 2" key="1">
    <citation type="journal article" date="2014" name="BMC Genomics">
        <title>Comparison of environmental and isolate Sulfobacillus genomes reveals diverse carbon, sulfur, nitrogen, and hydrogen metabolisms.</title>
        <authorList>
            <person name="Justice N.B."/>
            <person name="Norman A."/>
            <person name="Brown C.T."/>
            <person name="Singh A."/>
            <person name="Thomas B.C."/>
            <person name="Banfield J.F."/>
        </authorList>
    </citation>
    <scope>NUCLEOTIDE SEQUENCE [LARGE SCALE GENOMIC DNA]</scope>
    <source>
        <strain evidence="1">AMDSBA3</strain>
    </source>
</reference>
<protein>
    <submittedName>
        <fullName evidence="1">Uncharacterized protein</fullName>
    </submittedName>
</protein>
<dbReference type="AlphaFoldDB" id="A0A2T2WCW9"/>
<name>A0A2T2WCW9_9FIRM</name>
<dbReference type="EMBL" id="PXYV01000090">
    <property type="protein sequence ID" value="PSR20069.1"/>
    <property type="molecule type" value="Genomic_DNA"/>
</dbReference>
<sequence length="87" mass="9486">MAGVDTQARKGSEASVRSARCYGPRTTAVYRWVFGAIYEQDFLPCWFGGRPGRGAHHALATLNEIIAGQRVSGVLEADLKNFFGAPR</sequence>
<comment type="caution">
    <text evidence="1">The sequence shown here is derived from an EMBL/GenBank/DDBJ whole genome shotgun (WGS) entry which is preliminary data.</text>
</comment>